<dbReference type="EMBL" id="REGN01000246">
    <property type="protein sequence ID" value="RNA43254.1"/>
    <property type="molecule type" value="Genomic_DNA"/>
</dbReference>
<proteinExistence type="predicted"/>
<dbReference type="AlphaFoldDB" id="A0A3M7T5C6"/>
<evidence type="ECO:0000313" key="2">
    <source>
        <dbReference type="EMBL" id="RNA43254.1"/>
    </source>
</evidence>
<comment type="caution">
    <text evidence="2">The sequence shown here is derived from an EMBL/GenBank/DDBJ whole genome shotgun (WGS) entry which is preliminary data.</text>
</comment>
<protein>
    <submittedName>
        <fullName evidence="2">Uncharacterized protein</fullName>
    </submittedName>
</protein>
<gene>
    <name evidence="2" type="ORF">BpHYR1_024754</name>
</gene>
<evidence type="ECO:0000256" key="1">
    <source>
        <dbReference type="SAM" id="MobiDB-lite"/>
    </source>
</evidence>
<reference evidence="2 3" key="1">
    <citation type="journal article" date="2018" name="Sci. Rep.">
        <title>Genomic signatures of local adaptation to the degree of environmental predictability in rotifers.</title>
        <authorList>
            <person name="Franch-Gras L."/>
            <person name="Hahn C."/>
            <person name="Garcia-Roger E.M."/>
            <person name="Carmona M.J."/>
            <person name="Serra M."/>
            <person name="Gomez A."/>
        </authorList>
    </citation>
    <scope>NUCLEOTIDE SEQUENCE [LARGE SCALE GENOMIC DNA]</scope>
    <source>
        <strain evidence="2">HYR1</strain>
    </source>
</reference>
<accession>A0A3M7T5C6</accession>
<dbReference type="Proteomes" id="UP000276133">
    <property type="component" value="Unassembled WGS sequence"/>
</dbReference>
<sequence>MSAQKLPISESSSSIHIQKKQRTENSEKGCSGQLDNYEDPSLFIEQIHNLSFHESITLDTETPELFEYENDEESSRRKKTSKCWEFFQIKNLLIVTIQFQNDSTFGT</sequence>
<name>A0A3M7T5C6_BRAPC</name>
<feature type="compositionally biased region" description="Polar residues" evidence="1">
    <location>
        <begin position="1"/>
        <end position="16"/>
    </location>
</feature>
<feature type="region of interest" description="Disordered" evidence="1">
    <location>
        <begin position="1"/>
        <end position="34"/>
    </location>
</feature>
<keyword evidence="3" id="KW-1185">Reference proteome</keyword>
<evidence type="ECO:0000313" key="3">
    <source>
        <dbReference type="Proteomes" id="UP000276133"/>
    </source>
</evidence>
<organism evidence="2 3">
    <name type="scientific">Brachionus plicatilis</name>
    <name type="common">Marine rotifer</name>
    <name type="synonym">Brachionus muelleri</name>
    <dbReference type="NCBI Taxonomy" id="10195"/>
    <lineage>
        <taxon>Eukaryota</taxon>
        <taxon>Metazoa</taxon>
        <taxon>Spiralia</taxon>
        <taxon>Gnathifera</taxon>
        <taxon>Rotifera</taxon>
        <taxon>Eurotatoria</taxon>
        <taxon>Monogononta</taxon>
        <taxon>Pseudotrocha</taxon>
        <taxon>Ploima</taxon>
        <taxon>Brachionidae</taxon>
        <taxon>Brachionus</taxon>
    </lineage>
</organism>